<dbReference type="Pfam" id="PF00108">
    <property type="entry name" value="Thiolase_N"/>
    <property type="match status" value="1"/>
</dbReference>
<dbReference type="Gene3D" id="3.40.47.10">
    <property type="match status" value="2"/>
</dbReference>
<feature type="domain" description="Thiolase N-terminal" evidence="10">
    <location>
        <begin position="4"/>
        <end position="263"/>
    </location>
</feature>
<evidence type="ECO:0000259" key="10">
    <source>
        <dbReference type="Pfam" id="PF00108"/>
    </source>
</evidence>
<feature type="active site" description="Proton acceptor" evidence="8">
    <location>
        <position position="379"/>
    </location>
</feature>
<dbReference type="SUPFAM" id="SSF53901">
    <property type="entry name" value="Thiolase-like"/>
    <property type="match status" value="2"/>
</dbReference>
<dbReference type="RefSeq" id="WP_066068073.1">
    <property type="nucleotide sequence ID" value="NZ_FRBG01000006.1"/>
</dbReference>
<dbReference type="EC" id="2.3.1.9" evidence="2"/>
<evidence type="ECO:0000256" key="6">
    <source>
        <dbReference type="ARBA" id="ARBA00044137"/>
    </source>
</evidence>
<evidence type="ECO:0000256" key="2">
    <source>
        <dbReference type="ARBA" id="ARBA00012705"/>
    </source>
</evidence>
<dbReference type="EMBL" id="LSFY01000001">
    <property type="protein sequence ID" value="KXZ39247.1"/>
    <property type="molecule type" value="Genomic_DNA"/>
</dbReference>
<protein>
    <recommendedName>
        <fullName evidence="6">Acetyl-CoA acetyltransferase</fullName>
        <ecNumber evidence="2">2.3.1.9</ecNumber>
    </recommendedName>
    <alternativeName>
        <fullName evidence="5">Acetoacetyl-CoA thiolase</fullName>
    </alternativeName>
</protein>
<dbReference type="STRING" id="1121328.JWYL7_0322"/>
<dbReference type="AlphaFoldDB" id="A0A150FNS7"/>
<evidence type="ECO:0000256" key="1">
    <source>
        <dbReference type="ARBA" id="ARBA00010982"/>
    </source>
</evidence>
<evidence type="ECO:0000256" key="9">
    <source>
        <dbReference type="RuleBase" id="RU003557"/>
    </source>
</evidence>
<dbReference type="GO" id="GO:0003985">
    <property type="term" value="F:acetyl-CoA C-acetyltransferase activity"/>
    <property type="evidence" value="ECO:0007669"/>
    <property type="project" value="UniProtKB-EC"/>
</dbReference>
<reference evidence="12 14" key="1">
    <citation type="submission" date="2016-02" db="EMBL/GenBank/DDBJ databases">
        <title>Draft genome sequence for Clostridium paradoxum JW-YL-7.</title>
        <authorList>
            <person name="Utturkar S.M."/>
            <person name="Lancaster A."/>
            <person name="Poole F.L."/>
            <person name="Adams M.W."/>
            <person name="Brown S.D."/>
        </authorList>
    </citation>
    <scope>NUCLEOTIDE SEQUENCE [LARGE SCALE GENOMIC DNA]</scope>
    <source>
        <strain evidence="12 14">JW-YL-7</strain>
    </source>
</reference>
<dbReference type="InterPro" id="IPR020610">
    <property type="entry name" value="Thiolase_AS"/>
</dbReference>
<dbReference type="NCBIfam" id="TIGR01930">
    <property type="entry name" value="AcCoA-C-Actrans"/>
    <property type="match status" value="1"/>
</dbReference>
<name>A0A150FNS7_CLOPD</name>
<dbReference type="PATRIC" id="fig|1121328.3.peg.322"/>
<dbReference type="CDD" id="cd00751">
    <property type="entry name" value="thiolase"/>
    <property type="match status" value="1"/>
</dbReference>
<keyword evidence="4 9" id="KW-0012">Acyltransferase</keyword>
<evidence type="ECO:0000313" key="13">
    <source>
        <dbReference type="EMBL" id="SHK86207.1"/>
    </source>
</evidence>
<comment type="caution">
    <text evidence="12">The sequence shown here is derived from an EMBL/GenBank/DDBJ whole genome shotgun (WGS) entry which is preliminary data.</text>
</comment>
<evidence type="ECO:0000259" key="11">
    <source>
        <dbReference type="Pfam" id="PF02803"/>
    </source>
</evidence>
<dbReference type="InterPro" id="IPR016039">
    <property type="entry name" value="Thiolase-like"/>
</dbReference>
<dbReference type="PANTHER" id="PTHR18919:SF107">
    <property type="entry name" value="ACETYL-COA ACETYLTRANSFERASE, CYTOSOLIC"/>
    <property type="match status" value="1"/>
</dbReference>
<evidence type="ECO:0000313" key="12">
    <source>
        <dbReference type="EMBL" id="KXZ39247.1"/>
    </source>
</evidence>
<dbReference type="Proteomes" id="UP000323392">
    <property type="component" value="Unassembled WGS sequence"/>
</dbReference>
<dbReference type="Proteomes" id="UP000092605">
    <property type="component" value="Unassembled WGS sequence"/>
</dbReference>
<reference evidence="13 15" key="2">
    <citation type="submission" date="2016-11" db="EMBL/GenBank/DDBJ databases">
        <authorList>
            <person name="Varghese N."/>
            <person name="Submissions S."/>
        </authorList>
    </citation>
    <scope>NUCLEOTIDE SEQUENCE [LARGE SCALE GENOMIC DNA]</scope>
    <source>
        <strain evidence="13 15">DSM 7308</strain>
    </source>
</reference>
<evidence type="ECO:0000256" key="4">
    <source>
        <dbReference type="ARBA" id="ARBA00023315"/>
    </source>
</evidence>
<keyword evidence="15" id="KW-1185">Reference proteome</keyword>
<dbReference type="InterPro" id="IPR002155">
    <property type="entry name" value="Thiolase"/>
</dbReference>
<evidence type="ECO:0000256" key="3">
    <source>
        <dbReference type="ARBA" id="ARBA00022679"/>
    </source>
</evidence>
<dbReference type="Pfam" id="PF02803">
    <property type="entry name" value="Thiolase_C"/>
    <property type="match status" value="1"/>
</dbReference>
<evidence type="ECO:0000256" key="7">
    <source>
        <dbReference type="ARBA" id="ARBA00051550"/>
    </source>
</evidence>
<comment type="catalytic activity">
    <reaction evidence="7">
        <text>2 acetyl-CoA = acetoacetyl-CoA + CoA</text>
        <dbReference type="Rhea" id="RHEA:21036"/>
        <dbReference type="ChEBI" id="CHEBI:57286"/>
        <dbReference type="ChEBI" id="CHEBI:57287"/>
        <dbReference type="ChEBI" id="CHEBI:57288"/>
        <dbReference type="EC" id="2.3.1.9"/>
    </reaction>
</comment>
<dbReference type="InterPro" id="IPR020615">
    <property type="entry name" value="Thiolase_acyl_enz_int_AS"/>
</dbReference>
<evidence type="ECO:0000313" key="14">
    <source>
        <dbReference type="Proteomes" id="UP000092605"/>
    </source>
</evidence>
<dbReference type="PIRSF" id="PIRSF000429">
    <property type="entry name" value="Ac-CoA_Ac_transf"/>
    <property type="match status" value="1"/>
</dbReference>
<dbReference type="FunFam" id="3.40.47.10:FF:000010">
    <property type="entry name" value="Acetyl-CoA acetyltransferase (Thiolase)"/>
    <property type="match status" value="1"/>
</dbReference>
<dbReference type="PROSITE" id="PS00737">
    <property type="entry name" value="THIOLASE_2"/>
    <property type="match status" value="1"/>
</dbReference>
<dbReference type="PROSITE" id="PS00099">
    <property type="entry name" value="THIOLASE_3"/>
    <property type="match status" value="1"/>
</dbReference>
<dbReference type="OrthoDB" id="9764892at2"/>
<feature type="domain" description="Thiolase C-terminal" evidence="11">
    <location>
        <begin position="271"/>
        <end position="391"/>
    </location>
</feature>
<keyword evidence="3 9" id="KW-0808">Transferase</keyword>
<accession>A0A150FNS7</accession>
<feature type="active site" description="Acyl-thioester intermediate" evidence="8">
    <location>
        <position position="88"/>
    </location>
</feature>
<dbReference type="InterPro" id="IPR020617">
    <property type="entry name" value="Thiolase_C"/>
</dbReference>
<dbReference type="InterPro" id="IPR020613">
    <property type="entry name" value="Thiolase_CS"/>
</dbReference>
<dbReference type="EMBL" id="FRBG01000006">
    <property type="protein sequence ID" value="SHK86207.1"/>
    <property type="molecule type" value="Genomic_DNA"/>
</dbReference>
<comment type="similarity">
    <text evidence="1 9">Belongs to the thiolase-like superfamily. Thiolase family.</text>
</comment>
<proteinExistence type="inferred from homology"/>
<evidence type="ECO:0000313" key="15">
    <source>
        <dbReference type="Proteomes" id="UP000323392"/>
    </source>
</evidence>
<gene>
    <name evidence="12" type="ORF">JWYL7_0322</name>
    <name evidence="13" type="ORF">SAMN05661008_01036</name>
</gene>
<feature type="active site" description="Proton acceptor" evidence="8">
    <location>
        <position position="349"/>
    </location>
</feature>
<evidence type="ECO:0000256" key="5">
    <source>
        <dbReference type="ARBA" id="ARBA00030755"/>
    </source>
</evidence>
<evidence type="ECO:0000256" key="8">
    <source>
        <dbReference type="PIRSR" id="PIRSR000429-1"/>
    </source>
</evidence>
<sequence length="392" mass="41557">MREVVIVSGARTPIGSYGGSLANVSPVDLGAIVIKEAIKRAGISLNDVDEVYMGCILQAGHGQGVARQSAIKAGIPVNVPATTINMLCGSGLRAVSLAAQTIISGDNDIVVVGGTESMSQAPYLIQRARWGVRMGHDQIIDSMIHDGLTDSFNEYHMGITAENLAQKYGITRQEQDKFALSSQNKAENAIKQGKFKDEIVPVVIHEKKGEPIIVDTDEYPKFGINIEKLSKLKPVFKKDGTVTAGNASGINDGAAALVVMSKEKAESLGIKPLATIVSYANAGVDPSIMGIGPVFSTKKALERINLTIEDMDLIEANEAFAAQALAVERELKWDSKKVNVNGGAIALGHPIGASGARILVTLLYEMQRRNSTYGLATLCIGGGMGTSLIVKR</sequence>
<dbReference type="InterPro" id="IPR020616">
    <property type="entry name" value="Thiolase_N"/>
</dbReference>
<dbReference type="PANTHER" id="PTHR18919">
    <property type="entry name" value="ACETYL-COA C-ACYLTRANSFERASE"/>
    <property type="match status" value="1"/>
</dbReference>
<organism evidence="12 14">
    <name type="scientific">Alkalithermobacter thermoalcaliphilus JW-YL-7 = DSM 7308</name>
    <dbReference type="NCBI Taxonomy" id="1121328"/>
    <lineage>
        <taxon>Bacteria</taxon>
        <taxon>Bacillati</taxon>
        <taxon>Bacillota</taxon>
        <taxon>Clostridia</taxon>
        <taxon>Peptostreptococcales</taxon>
        <taxon>Tepidibacteraceae</taxon>
        <taxon>Alkalithermobacter</taxon>
    </lineage>
</organism>
<dbReference type="PROSITE" id="PS00098">
    <property type="entry name" value="THIOLASE_1"/>
    <property type="match status" value="1"/>
</dbReference>